<dbReference type="EMBL" id="AP021875">
    <property type="protein sequence ID" value="BBO77989.1"/>
    <property type="molecule type" value="Genomic_DNA"/>
</dbReference>
<dbReference type="Pfam" id="PF08668">
    <property type="entry name" value="HDOD"/>
    <property type="match status" value="1"/>
</dbReference>
<dbReference type="Gene3D" id="1.10.3210.10">
    <property type="entry name" value="Hypothetical protein af1432"/>
    <property type="match status" value="1"/>
</dbReference>
<accession>A0A5K7ZCS7</accession>
<dbReference type="PANTHER" id="PTHR33525">
    <property type="match status" value="1"/>
</dbReference>
<dbReference type="Proteomes" id="UP000427769">
    <property type="component" value="Chromosome"/>
</dbReference>
<keyword evidence="3" id="KW-1185">Reference proteome</keyword>
<dbReference type="KEGG" id="dwd:DSCW_54060"/>
<dbReference type="RefSeq" id="WP_170302478.1">
    <property type="nucleotide sequence ID" value="NZ_AP021875.1"/>
</dbReference>
<dbReference type="PROSITE" id="PS51833">
    <property type="entry name" value="HDOD"/>
    <property type="match status" value="1"/>
</dbReference>
<proteinExistence type="predicted"/>
<protein>
    <submittedName>
        <fullName evidence="2">HDOD domain-containing protein</fullName>
    </submittedName>
</protein>
<dbReference type="InterPro" id="IPR013976">
    <property type="entry name" value="HDOD"/>
</dbReference>
<dbReference type="SUPFAM" id="SSF109604">
    <property type="entry name" value="HD-domain/PDEase-like"/>
    <property type="match status" value="1"/>
</dbReference>
<organism evidence="2 3">
    <name type="scientific">Desulfosarcina widdelii</name>
    <dbReference type="NCBI Taxonomy" id="947919"/>
    <lineage>
        <taxon>Bacteria</taxon>
        <taxon>Pseudomonadati</taxon>
        <taxon>Thermodesulfobacteriota</taxon>
        <taxon>Desulfobacteria</taxon>
        <taxon>Desulfobacterales</taxon>
        <taxon>Desulfosarcinaceae</taxon>
        <taxon>Desulfosarcina</taxon>
    </lineage>
</organism>
<gene>
    <name evidence="2" type="ORF">DSCW_54060</name>
</gene>
<sequence>MPSLDQLLKESERIEPVPQVVHELMDLVEDPEVPVSEITNLILYEPVVTANLLKIANSAAFGLKKKVNSVHDAVVRLGLKQVVKIVLMASVTKPMKSAHQGYGLEEGRLWKQSVSCALIANAIAEKVETSEKNIVFTAALLKDIGVIVLDRYMAPAIGKIREVINAEGLHLIEAERRVLGLDHAELGGRIAGNWNFSQTLIRAIQQHHLTGETTDISETTAMIYLADSLCSISGINGELFCGPDTHYNRICKQLGLSETDLNRMMSEFYSRKDDIYGLLAIL</sequence>
<feature type="domain" description="HDOD" evidence="1">
    <location>
        <begin position="14"/>
        <end position="210"/>
    </location>
</feature>
<dbReference type="InterPro" id="IPR052340">
    <property type="entry name" value="RNase_Y/CdgJ"/>
</dbReference>
<name>A0A5K7ZCS7_9BACT</name>
<evidence type="ECO:0000259" key="1">
    <source>
        <dbReference type="PROSITE" id="PS51833"/>
    </source>
</evidence>
<dbReference type="AlphaFoldDB" id="A0A5K7ZCS7"/>
<dbReference type="PANTHER" id="PTHR33525:SF3">
    <property type="entry name" value="RIBONUCLEASE Y"/>
    <property type="match status" value="1"/>
</dbReference>
<reference evidence="2 3" key="1">
    <citation type="submission" date="2019-11" db="EMBL/GenBank/DDBJ databases">
        <title>Comparative genomics of hydrocarbon-degrading Desulfosarcina strains.</title>
        <authorList>
            <person name="Watanabe M."/>
            <person name="Kojima H."/>
            <person name="Fukui M."/>
        </authorList>
    </citation>
    <scope>NUCLEOTIDE SEQUENCE [LARGE SCALE GENOMIC DNA]</scope>
    <source>
        <strain evidence="2 3">PP31</strain>
    </source>
</reference>
<evidence type="ECO:0000313" key="3">
    <source>
        <dbReference type="Proteomes" id="UP000427769"/>
    </source>
</evidence>
<evidence type="ECO:0000313" key="2">
    <source>
        <dbReference type="EMBL" id="BBO77989.1"/>
    </source>
</evidence>